<evidence type="ECO:0000256" key="1">
    <source>
        <dbReference type="SAM" id="SignalP"/>
    </source>
</evidence>
<gene>
    <name evidence="2" type="ORF">FJQ89_26605</name>
</gene>
<keyword evidence="1" id="KW-0732">Signal</keyword>
<feature type="signal peptide" evidence="1">
    <location>
        <begin position="1"/>
        <end position="23"/>
    </location>
</feature>
<reference evidence="2 3" key="1">
    <citation type="submission" date="2019-06" db="EMBL/GenBank/DDBJ databases">
        <title>Complete genome sequence of Janthinobacterium sp. SNU WT3 isolated from diseased rainbow trout.</title>
        <authorList>
            <person name="Oh W.T."/>
            <person name="Park S.C."/>
        </authorList>
    </citation>
    <scope>NUCLEOTIDE SEQUENCE [LARGE SCALE GENOMIC DNA]</scope>
    <source>
        <strain evidence="2 3">SNU WT3</strain>
    </source>
</reference>
<evidence type="ECO:0000313" key="2">
    <source>
        <dbReference type="EMBL" id="QDG73601.1"/>
    </source>
</evidence>
<sequence length="172" mass="19246">MTLRLSILLSLLCGALALPAAQAEDAPYAMRAASPPVPGALDLGFMNEAPNRKFKRRVDLSAITRADDLAVVKAAINPVVVFFQVTGAVRQPAHAIRMVTTRNGELALIKPPRIDDYNYLLARRLWNWTVHDAQTISLTVEFVGLSHTQPRYSNTYVFVERYGTWLFDRHVL</sequence>
<name>A0A4Y6RKV1_9BURK</name>
<evidence type="ECO:0008006" key="4">
    <source>
        <dbReference type="Google" id="ProtNLM"/>
    </source>
</evidence>
<evidence type="ECO:0000313" key="3">
    <source>
        <dbReference type="Proteomes" id="UP000316665"/>
    </source>
</evidence>
<dbReference type="EMBL" id="CP041185">
    <property type="protein sequence ID" value="QDG73601.1"/>
    <property type="molecule type" value="Genomic_DNA"/>
</dbReference>
<dbReference type="Proteomes" id="UP000316665">
    <property type="component" value="Chromosome"/>
</dbReference>
<dbReference type="AlphaFoldDB" id="A0A4Y6RKV1"/>
<protein>
    <recommendedName>
        <fullName evidence="4">DUF4426 domain-containing protein</fullName>
    </recommendedName>
</protein>
<dbReference type="RefSeq" id="WP_141172354.1">
    <property type="nucleotide sequence ID" value="NZ_CP041185.1"/>
</dbReference>
<accession>A0A4Y6RKV1</accession>
<dbReference type="KEGG" id="jas:FJQ89_26605"/>
<feature type="chain" id="PRO_5021233361" description="DUF4426 domain-containing protein" evidence="1">
    <location>
        <begin position="24"/>
        <end position="172"/>
    </location>
</feature>
<keyword evidence="3" id="KW-1185">Reference proteome</keyword>
<dbReference type="OrthoDB" id="8703825at2"/>
<proteinExistence type="predicted"/>
<organism evidence="2 3">
    <name type="scientific">Janthinobacterium tructae</name>
    <dbReference type="NCBI Taxonomy" id="2590869"/>
    <lineage>
        <taxon>Bacteria</taxon>
        <taxon>Pseudomonadati</taxon>
        <taxon>Pseudomonadota</taxon>
        <taxon>Betaproteobacteria</taxon>
        <taxon>Burkholderiales</taxon>
        <taxon>Oxalobacteraceae</taxon>
        <taxon>Janthinobacterium</taxon>
    </lineage>
</organism>